<dbReference type="PROSITE" id="PS51465">
    <property type="entry name" value="KAZAL_2"/>
    <property type="match status" value="2"/>
</dbReference>
<name>A0A086K311_TOXGO</name>
<dbReference type="Pfam" id="PF00050">
    <property type="entry name" value="Kazal_1"/>
    <property type="match status" value="2"/>
</dbReference>
<dbReference type="EMBL" id="AHZU02000902">
    <property type="protein sequence ID" value="KFG38779.1"/>
    <property type="molecule type" value="Genomic_DNA"/>
</dbReference>
<protein>
    <submittedName>
        <fullName evidence="3">Kazal-type serine protease inhibitor domain-containing protein</fullName>
    </submittedName>
</protein>
<dbReference type="Gene3D" id="3.30.60.30">
    <property type="match status" value="2"/>
</dbReference>
<evidence type="ECO:0000313" key="4">
    <source>
        <dbReference type="Proteomes" id="UP000028837"/>
    </source>
</evidence>
<accession>A0A086K311</accession>
<proteinExistence type="predicted"/>
<dbReference type="InterPro" id="IPR036058">
    <property type="entry name" value="Kazal_dom_sf"/>
</dbReference>
<evidence type="ECO:0000256" key="1">
    <source>
        <dbReference type="SAM" id="SignalP"/>
    </source>
</evidence>
<sequence>MGRVSKLGFVVATGAMYLAVCKAQPDETKPVCTCPKILAPVCGVNGKTYGNQCLLECDQVDLLKEGPCSPAPPGGDEEEIPVVCPLNELPVCGSDGVTYGNDCFRKAARVKWAHDGACEDH</sequence>
<dbReference type="SMART" id="SM00280">
    <property type="entry name" value="KAZAL"/>
    <property type="match status" value="2"/>
</dbReference>
<dbReference type="PROSITE" id="PS00282">
    <property type="entry name" value="KAZAL_1"/>
    <property type="match status" value="1"/>
</dbReference>
<evidence type="ECO:0000259" key="2">
    <source>
        <dbReference type="PROSITE" id="PS51465"/>
    </source>
</evidence>
<feature type="domain" description="Kazal-like" evidence="2">
    <location>
        <begin position="81"/>
        <end position="120"/>
    </location>
</feature>
<evidence type="ECO:0000313" key="3">
    <source>
        <dbReference type="EMBL" id="KFG38779.1"/>
    </source>
</evidence>
<feature type="signal peptide" evidence="1">
    <location>
        <begin position="1"/>
        <end position="23"/>
    </location>
</feature>
<dbReference type="InterPro" id="IPR002350">
    <property type="entry name" value="Kazal_dom"/>
</dbReference>
<organism evidence="3 4">
    <name type="scientific">Toxoplasma gondii GAB2-2007-GAL-DOM2</name>
    <dbReference type="NCBI Taxonomy" id="1130820"/>
    <lineage>
        <taxon>Eukaryota</taxon>
        <taxon>Sar</taxon>
        <taxon>Alveolata</taxon>
        <taxon>Apicomplexa</taxon>
        <taxon>Conoidasida</taxon>
        <taxon>Coccidia</taxon>
        <taxon>Eucoccidiorida</taxon>
        <taxon>Eimeriorina</taxon>
        <taxon>Sarcocystidae</taxon>
        <taxon>Toxoplasma</taxon>
    </lineage>
</organism>
<feature type="domain" description="Kazal-like" evidence="2">
    <location>
        <begin position="26"/>
        <end position="70"/>
    </location>
</feature>
<comment type="caution">
    <text evidence="3">The sequence shown here is derived from an EMBL/GenBank/DDBJ whole genome shotgun (WGS) entry which is preliminary data.</text>
</comment>
<reference evidence="3 4" key="1">
    <citation type="submission" date="2014-02" db="EMBL/GenBank/DDBJ databases">
        <authorList>
            <person name="Sibley D."/>
            <person name="Venepally P."/>
            <person name="Karamycheva S."/>
            <person name="Hadjithomas M."/>
            <person name="Khan A."/>
            <person name="Brunk B."/>
            <person name="Roos D."/>
            <person name="Caler E."/>
            <person name="Lorenzi H."/>
        </authorList>
    </citation>
    <scope>NUCLEOTIDE SEQUENCE [LARGE SCALE GENOMIC DNA]</scope>
    <source>
        <strain evidence="3 4">GAB2-2007-GAL-DOM2</strain>
    </source>
</reference>
<dbReference type="AlphaFoldDB" id="A0A086K311"/>
<keyword evidence="1" id="KW-0732">Signal</keyword>
<dbReference type="PANTHER" id="PTHR21131">
    <property type="entry name" value="SERINE-TYPE ENDOPEPTIDASE INHIBITOR"/>
    <property type="match status" value="1"/>
</dbReference>
<dbReference type="OrthoDB" id="126772at2759"/>
<dbReference type="VEuPathDB" id="ToxoDB:TGDOM2_266600"/>
<gene>
    <name evidence="3" type="ORF">TGDOM2_266600</name>
</gene>
<dbReference type="Proteomes" id="UP000028837">
    <property type="component" value="Unassembled WGS sequence"/>
</dbReference>
<dbReference type="InterPro" id="IPR053265">
    <property type="entry name" value="Serpin"/>
</dbReference>
<feature type="chain" id="PRO_5001808712" evidence="1">
    <location>
        <begin position="24"/>
        <end position="121"/>
    </location>
</feature>
<dbReference type="PANTHER" id="PTHR21131:SF0">
    <property type="entry name" value="GEO10195P1-RELATED"/>
    <property type="match status" value="1"/>
</dbReference>
<dbReference type="SUPFAM" id="SSF100895">
    <property type="entry name" value="Kazal-type serine protease inhibitors"/>
    <property type="match status" value="2"/>
</dbReference>
<dbReference type="CDD" id="cd00104">
    <property type="entry name" value="KAZAL_FS"/>
    <property type="match status" value="2"/>
</dbReference>